<dbReference type="EC" id="4.2.2.-" evidence="3"/>
<keyword evidence="8" id="KW-1185">Reference proteome</keyword>
<comment type="subcellular location">
    <subcellularLocation>
        <location evidence="3">Cell membrane</location>
        <topology evidence="3">Lipid-anchor</topology>
    </subcellularLocation>
</comment>
<dbReference type="HAMAP" id="MF_02071">
    <property type="entry name" value="RlpA"/>
    <property type="match status" value="1"/>
</dbReference>
<dbReference type="Gene3D" id="2.40.40.10">
    <property type="entry name" value="RlpA-like domain"/>
    <property type="match status" value="1"/>
</dbReference>
<evidence type="ECO:0000256" key="1">
    <source>
        <dbReference type="ARBA" id="ARBA00023239"/>
    </source>
</evidence>
<dbReference type="InterPro" id="IPR036908">
    <property type="entry name" value="RlpA-like_sf"/>
</dbReference>
<evidence type="ECO:0000256" key="4">
    <source>
        <dbReference type="RuleBase" id="RU003495"/>
    </source>
</evidence>
<reference evidence="7 8" key="2">
    <citation type="journal article" date="2016" name="Sci. Rep.">
        <title>The genome of Rhizobiales bacteria in predatory ants reveals urease gene functions but no genes for nitrogen fixation.</title>
        <authorList>
            <person name="Neuvonen M.M."/>
            <person name="Tamarit D."/>
            <person name="Naslund K."/>
            <person name="Liebig J."/>
            <person name="Feldhaar H."/>
            <person name="Moran N.A."/>
            <person name="Guy L."/>
            <person name="Andersson S.G."/>
        </authorList>
    </citation>
    <scope>NUCLEOTIDE SEQUENCE [LARGE SCALE GENOMIC DNA]</scope>
    <source>
        <strain evidence="7 8">Hsal</strain>
    </source>
</reference>
<dbReference type="GO" id="GO:0071555">
    <property type="term" value="P:cell wall organization"/>
    <property type="evidence" value="ECO:0007669"/>
    <property type="project" value="UniProtKB-KW"/>
</dbReference>
<feature type="domain" description="RlpA-like protein double-psi beta-barrel" evidence="6">
    <location>
        <begin position="100"/>
        <end position="188"/>
    </location>
</feature>
<proteinExistence type="inferred from homology"/>
<sequence>MNFASRNRTNNSLKSLEKMTLLLLYFSLTACSSLLHKDNRDQFVTGSIRETDHDRKPEETFVRVAGIVKPSDAPHEKVGKPYQVNGVWYYPERDPHYVRTGKASWYGAGFHGKQTANGEIFDLNAITAAHTTMPLPSYARVTNLHNGVALVVRVNDRGPFSSDRIIDLSQRAALLLGFTKRGLADVRVEYIGPAPVDKDMRPPAYKTRLSLDSTGINTYSQQLSLPQNRPGDKRRPALSLRGG</sequence>
<evidence type="ECO:0000256" key="2">
    <source>
        <dbReference type="ARBA" id="ARBA00023316"/>
    </source>
</evidence>
<comment type="function">
    <text evidence="3">Lytic transglycosylase with a strong preference for naked glycan strands that lack stem peptides.</text>
</comment>
<keyword evidence="2 3" id="KW-0961">Cell wall biogenesis/degradation</keyword>
<dbReference type="PANTHER" id="PTHR34183">
    <property type="entry name" value="ENDOLYTIC PEPTIDOGLYCAN TRANSGLYCOSYLASE RLPA"/>
    <property type="match status" value="1"/>
</dbReference>
<keyword evidence="3" id="KW-0472">Membrane</keyword>
<evidence type="ECO:0000256" key="3">
    <source>
        <dbReference type="HAMAP-Rule" id="MF_02071"/>
    </source>
</evidence>
<keyword evidence="1 3" id="KW-0456">Lyase</keyword>
<dbReference type="CDD" id="cd22268">
    <property type="entry name" value="DPBB_RlpA-like"/>
    <property type="match status" value="1"/>
</dbReference>
<keyword evidence="3" id="KW-1003">Cell membrane</keyword>
<dbReference type="SUPFAM" id="SSF50685">
    <property type="entry name" value="Barwin-like endoglucanases"/>
    <property type="match status" value="1"/>
</dbReference>
<dbReference type="GO" id="GO:0000270">
    <property type="term" value="P:peptidoglycan metabolic process"/>
    <property type="evidence" value="ECO:0007669"/>
    <property type="project" value="UniProtKB-UniRule"/>
</dbReference>
<dbReference type="NCBIfam" id="TIGR00413">
    <property type="entry name" value="rlpA"/>
    <property type="match status" value="1"/>
</dbReference>
<dbReference type="KEGG" id="thd:BHV28_09230"/>
<dbReference type="Pfam" id="PF03330">
    <property type="entry name" value="DPBB_1"/>
    <property type="match status" value="1"/>
</dbReference>
<dbReference type="InterPro" id="IPR034718">
    <property type="entry name" value="RlpA"/>
</dbReference>
<dbReference type="AlphaFoldDB" id="A0A1U9JUT6"/>
<protein>
    <recommendedName>
        <fullName evidence="3">Endolytic peptidoglycan transglycosylase RlpA</fullName>
        <ecNumber evidence="3">4.2.2.-</ecNumber>
    </recommendedName>
</protein>
<feature type="region of interest" description="Disordered" evidence="5">
    <location>
        <begin position="222"/>
        <end position="243"/>
    </location>
</feature>
<keyword evidence="3 7" id="KW-0449">Lipoprotein</keyword>
<reference evidence="7 8" key="1">
    <citation type="journal article" date="2010" name="Science">
        <title>Genomic comparison of the ants Camponotus floridanus and Harpegnathos saltator.</title>
        <authorList>
            <person name="Bonasio R."/>
            <person name="Zhang G."/>
            <person name="Ye C."/>
            <person name="Mutti N.S."/>
            <person name="Fang X."/>
            <person name="Qin N."/>
            <person name="Donahue G."/>
            <person name="Yang P."/>
            <person name="Li Q."/>
            <person name="Li C."/>
            <person name="Zhang P."/>
            <person name="Huang Z."/>
            <person name="Berger S.L."/>
            <person name="Reinberg D."/>
            <person name="Wang J."/>
            <person name="Liebig J."/>
        </authorList>
    </citation>
    <scope>NUCLEOTIDE SEQUENCE [LARGE SCALE GENOMIC DNA]</scope>
    <source>
        <strain evidence="7 8">Hsal</strain>
    </source>
</reference>
<gene>
    <name evidence="3 7" type="primary">rlpA</name>
    <name evidence="7" type="ORF">BHV28_09230</name>
</gene>
<dbReference type="EMBL" id="CP017315">
    <property type="protein sequence ID" value="AQS41619.1"/>
    <property type="molecule type" value="Genomic_DNA"/>
</dbReference>
<keyword evidence="3" id="KW-0564">Palmitate</keyword>
<dbReference type="GO" id="GO:0009279">
    <property type="term" value="C:cell outer membrane"/>
    <property type="evidence" value="ECO:0007669"/>
    <property type="project" value="TreeGrafter"/>
</dbReference>
<dbReference type="STRING" id="1902579.BHV28_09230"/>
<organism evidence="7 8">
    <name type="scientific">Candidatus Tokpelaia hoelldobleri</name>
    <dbReference type="NCBI Taxonomy" id="1902579"/>
    <lineage>
        <taxon>Bacteria</taxon>
        <taxon>Pseudomonadati</taxon>
        <taxon>Pseudomonadota</taxon>
        <taxon>Alphaproteobacteria</taxon>
        <taxon>Hyphomicrobiales</taxon>
        <taxon>Candidatus Tokpelaia</taxon>
    </lineage>
</organism>
<accession>A0A1U9JUT6</accession>
<dbReference type="GO" id="GO:0008932">
    <property type="term" value="F:lytic endotransglycosylase activity"/>
    <property type="evidence" value="ECO:0007669"/>
    <property type="project" value="UniProtKB-UniRule"/>
</dbReference>
<evidence type="ECO:0000313" key="8">
    <source>
        <dbReference type="Proteomes" id="UP000188912"/>
    </source>
</evidence>
<name>A0A1U9JUT6_9HYPH</name>
<dbReference type="InterPro" id="IPR009009">
    <property type="entry name" value="RlpA-like_DPBB"/>
</dbReference>
<evidence type="ECO:0000313" key="7">
    <source>
        <dbReference type="EMBL" id="AQS41619.1"/>
    </source>
</evidence>
<evidence type="ECO:0000259" key="6">
    <source>
        <dbReference type="Pfam" id="PF03330"/>
    </source>
</evidence>
<dbReference type="GO" id="GO:0005886">
    <property type="term" value="C:plasma membrane"/>
    <property type="evidence" value="ECO:0007669"/>
    <property type="project" value="UniProtKB-SubCell"/>
</dbReference>
<comment type="similarity">
    <text evidence="3 4">Belongs to the RlpA family.</text>
</comment>
<dbReference type="PROSITE" id="PS51257">
    <property type="entry name" value="PROKAR_LIPOPROTEIN"/>
    <property type="match status" value="1"/>
</dbReference>
<dbReference type="Proteomes" id="UP000188912">
    <property type="component" value="Chromosome"/>
</dbReference>
<evidence type="ECO:0000256" key="5">
    <source>
        <dbReference type="SAM" id="MobiDB-lite"/>
    </source>
</evidence>
<dbReference type="PANTHER" id="PTHR34183:SF1">
    <property type="entry name" value="ENDOLYTIC PEPTIDOGLYCAN TRANSGLYCOSYLASE RLPA"/>
    <property type="match status" value="1"/>
</dbReference>
<dbReference type="InterPro" id="IPR012997">
    <property type="entry name" value="RplA"/>
</dbReference>